<evidence type="ECO:0000313" key="2">
    <source>
        <dbReference type="Proteomes" id="UP000801428"/>
    </source>
</evidence>
<dbReference type="OrthoDB" id="3556572at2759"/>
<organism evidence="1 2">
    <name type="scientific">Curvularia kusanoi</name>
    <name type="common">Cochliobolus kusanoi</name>
    <dbReference type="NCBI Taxonomy" id="90978"/>
    <lineage>
        <taxon>Eukaryota</taxon>
        <taxon>Fungi</taxon>
        <taxon>Dikarya</taxon>
        <taxon>Ascomycota</taxon>
        <taxon>Pezizomycotina</taxon>
        <taxon>Dothideomycetes</taxon>
        <taxon>Pleosporomycetidae</taxon>
        <taxon>Pleosporales</taxon>
        <taxon>Pleosporineae</taxon>
        <taxon>Pleosporaceae</taxon>
        <taxon>Curvularia</taxon>
    </lineage>
</organism>
<dbReference type="SUPFAM" id="SSF52047">
    <property type="entry name" value="RNI-like"/>
    <property type="match status" value="1"/>
</dbReference>
<protein>
    <submittedName>
        <fullName evidence="1">Uncharacterized protein</fullName>
    </submittedName>
</protein>
<keyword evidence="2" id="KW-1185">Reference proteome</keyword>
<proteinExistence type="predicted"/>
<sequence>MATKLTPYLYHIPLVILRIILEELHETDRTAFFNFRIVSKICRNESEYLLFRNISIHDHNAFAQSQSSKMVERLKNSNGSAVEYVRHLKIGPIRNEDWLQSEIIPALGEVLRSIDNLSDLTWHMNCAPSPSFLHLFHEMHPLARLHLLLRDRKFEPLTRDLLASPQLYTLDTEIYRTLPGSTGHSLSELSFIKSNLASSTRVLRISARGVHADPQRAQFEEWGSVTNSVYNLDFQPGDRFPALSEMALEHDEFFLTEEHCSLWARATSWEQLQRLDLNKGAPRYFLASLINRATNLKYLRFYINLPTRNDTWNIYPLESSIAVIEQFVACTTSLHTLDLGGESLECLTHVLRVILQNLRGSLRSLKISWSGYPDTSGPIDFVPGMLGWEPEYYMELLQMAPGLKHLNARMGKDTVLSNWKDDDCYADAGKKWKMSDKKITIRNKEKKKQRSQKTQRLIW</sequence>
<dbReference type="InterPro" id="IPR032675">
    <property type="entry name" value="LRR_dom_sf"/>
</dbReference>
<accession>A0A9P4W7M3</accession>
<comment type="caution">
    <text evidence="1">The sequence shown here is derived from an EMBL/GenBank/DDBJ whole genome shotgun (WGS) entry which is preliminary data.</text>
</comment>
<name>A0A9P4W7M3_CURKU</name>
<dbReference type="AlphaFoldDB" id="A0A9P4W7M3"/>
<evidence type="ECO:0000313" key="1">
    <source>
        <dbReference type="EMBL" id="KAF2995033.1"/>
    </source>
</evidence>
<dbReference type="Gene3D" id="3.80.10.10">
    <property type="entry name" value="Ribonuclease Inhibitor"/>
    <property type="match status" value="1"/>
</dbReference>
<reference evidence="1" key="1">
    <citation type="submission" date="2019-04" db="EMBL/GenBank/DDBJ databases">
        <title>Sequencing of skin fungus with MAO and IRED activity.</title>
        <authorList>
            <person name="Marsaioli A.J."/>
            <person name="Bonatto J.M.C."/>
            <person name="Reis Junior O."/>
        </authorList>
    </citation>
    <scope>NUCLEOTIDE SEQUENCE</scope>
    <source>
        <strain evidence="1">30M1</strain>
    </source>
</reference>
<gene>
    <name evidence="1" type="ORF">E8E13_000361</name>
</gene>
<dbReference type="EMBL" id="SWKU01000035">
    <property type="protein sequence ID" value="KAF2995033.1"/>
    <property type="molecule type" value="Genomic_DNA"/>
</dbReference>
<dbReference type="Proteomes" id="UP000801428">
    <property type="component" value="Unassembled WGS sequence"/>
</dbReference>